<keyword evidence="4" id="KW-1185">Reference proteome</keyword>
<feature type="region of interest" description="Disordered" evidence="2">
    <location>
        <begin position="794"/>
        <end position="814"/>
    </location>
</feature>
<protein>
    <submittedName>
        <fullName evidence="3">Uncharacterized protein</fullName>
    </submittedName>
</protein>
<feature type="coiled-coil region" evidence="1">
    <location>
        <begin position="389"/>
        <end position="466"/>
    </location>
</feature>
<name>A0A0P1AM30_PLAHL</name>
<feature type="region of interest" description="Disordered" evidence="2">
    <location>
        <begin position="622"/>
        <end position="642"/>
    </location>
</feature>
<dbReference type="AlphaFoldDB" id="A0A0P1AM30"/>
<dbReference type="OrthoDB" id="76606at2759"/>
<organism evidence="3 4">
    <name type="scientific">Plasmopara halstedii</name>
    <name type="common">Downy mildew of sunflower</name>
    <dbReference type="NCBI Taxonomy" id="4781"/>
    <lineage>
        <taxon>Eukaryota</taxon>
        <taxon>Sar</taxon>
        <taxon>Stramenopiles</taxon>
        <taxon>Oomycota</taxon>
        <taxon>Peronosporomycetes</taxon>
        <taxon>Peronosporales</taxon>
        <taxon>Peronosporaceae</taxon>
        <taxon>Plasmopara</taxon>
    </lineage>
</organism>
<feature type="compositionally biased region" description="Basic and acidic residues" evidence="2">
    <location>
        <begin position="331"/>
        <end position="348"/>
    </location>
</feature>
<accession>A0A0P1AM30</accession>
<feature type="compositionally biased region" description="Basic and acidic residues" evidence="2">
    <location>
        <begin position="257"/>
        <end position="272"/>
    </location>
</feature>
<dbReference type="STRING" id="4781.A0A0P1AM30"/>
<proteinExistence type="predicted"/>
<keyword evidence="1" id="KW-0175">Coiled coil</keyword>
<dbReference type="OMA" id="RPMEFVF"/>
<feature type="region of interest" description="Disordered" evidence="2">
    <location>
        <begin position="750"/>
        <end position="773"/>
    </location>
</feature>
<dbReference type="Proteomes" id="UP000054928">
    <property type="component" value="Unassembled WGS sequence"/>
</dbReference>
<feature type="compositionally biased region" description="Basic residues" evidence="2">
    <location>
        <begin position="318"/>
        <end position="330"/>
    </location>
</feature>
<feature type="compositionally biased region" description="Polar residues" evidence="2">
    <location>
        <begin position="279"/>
        <end position="295"/>
    </location>
</feature>
<dbReference type="RefSeq" id="XP_024578422.1">
    <property type="nucleotide sequence ID" value="XM_024727890.1"/>
</dbReference>
<evidence type="ECO:0000313" key="4">
    <source>
        <dbReference type="Proteomes" id="UP000054928"/>
    </source>
</evidence>
<feature type="compositionally biased region" description="Basic and acidic residues" evidence="2">
    <location>
        <begin position="629"/>
        <end position="642"/>
    </location>
</feature>
<feature type="region of interest" description="Disordered" evidence="2">
    <location>
        <begin position="243"/>
        <end position="358"/>
    </location>
</feature>
<evidence type="ECO:0000313" key="3">
    <source>
        <dbReference type="EMBL" id="CEG42053.1"/>
    </source>
</evidence>
<feature type="compositionally biased region" description="Polar residues" evidence="2">
    <location>
        <begin position="303"/>
        <end position="317"/>
    </location>
</feature>
<dbReference type="GeneID" id="36407414"/>
<sequence>MLSRIEDARVFGSSDDVILRSSSNQNVHHKFSNGMTHQYRHQQCTDDRTEDEQLHPQHPYRMRKRVLKRNSESFYGEEKNKLLPTWNQRIDRPMELVFLSSGEILAREDCPPDLELPKIQHDSFKPMNKELDYYSGNFTNGEESEYPRQVSKIKKQMKVSKQQIRRLVMRQQSTEQHAPLSSVAYQLESLVSKNEDVTPNNGYAEASTNAIEKLEIGATYQLHQNQKTTNDKSNRDFEHLAAQTVGKKTSHSSPTQDHSHSRNDDARSDYSSDKACSASDLSDSNHGDQSAPSDTTSHDSRRQSPPLQHQSQDTKNVSQRKTKQSPKMKVSHLELDASTPKAKDRALSSDEYEANEPASELQIEEANIYGERKQPLKEQDKNKHLWDQIKELEAQLAAKDSEMNHKIQEMAREHEVQMQTQEKRQFDRIIALEEQVLLQETQIARSKQVKDQLKAALKQLNKLASSPIAEQCSDSKEVNKLKTELDGMAQLIHEFLISVERWKESSIKEMQCCENDAELPALFEHKWLDFPQFPKMSTKESSSLIQDHCQGPTIKVDEQTDPIVILKKRLHQREDELRQTRVKYLELKELCARQCVREADLQNFINEHRLRGNLVIRKNIDSKPATTENHQEVAQDDHDEQQNRAKLKMISSRGTNTPACFDDDEHFIDDEYSETEKELDDFDEAKDDYVVQAPKVIVQVNRDGMSERTSSTPSAVAQKLATVRRQKQSTQSKQPRVERIRLIPSPNLTQRHKRIPTPTTAKAQKKKSSQQHVLPHLSSVSRNHPDMLGECPPGCGSRPSFMRRKPSTATRAKAIKRPISATSSRGAVGVIRPWM</sequence>
<evidence type="ECO:0000256" key="2">
    <source>
        <dbReference type="SAM" id="MobiDB-lite"/>
    </source>
</evidence>
<reference evidence="4" key="1">
    <citation type="submission" date="2014-09" db="EMBL/GenBank/DDBJ databases">
        <authorList>
            <person name="Sharma Rahul"/>
            <person name="Thines Marco"/>
        </authorList>
    </citation>
    <scope>NUCLEOTIDE SEQUENCE [LARGE SCALE GENOMIC DNA]</scope>
</reference>
<evidence type="ECO:0000256" key="1">
    <source>
        <dbReference type="SAM" id="Coils"/>
    </source>
</evidence>
<dbReference type="EMBL" id="CCYD01000610">
    <property type="protein sequence ID" value="CEG42053.1"/>
    <property type="molecule type" value="Genomic_DNA"/>
</dbReference>